<dbReference type="GO" id="GO:0005787">
    <property type="term" value="C:signal peptidase complex"/>
    <property type="evidence" value="ECO:0007669"/>
    <property type="project" value="InterPro"/>
</dbReference>
<sequence length="188" mass="20942">MAKAQDAKQVCNLANVKDLKIQCDDTIERVLVLVSVLYTYWYKISWEHSKQYLYAGIGAYVLCQGIQLLVRRIFGVAIFMGSRTGKEIVRALARSPQNETEWVQIKASSVGPSTLPGKKAADGKPVLIPPTYAVDVKYTRSIGGRVLGSKDDHVVLGSFGEWFRQDGEFVESIFAERLRVGLQKVMGE</sequence>
<reference evidence="9 10" key="1">
    <citation type="submission" date="2017-10" db="EMBL/GenBank/DDBJ databases">
        <title>A novel species of cold-tolerant Malassezia isolated from bats.</title>
        <authorList>
            <person name="Lorch J.M."/>
            <person name="Palmer J.M."/>
            <person name="Vanderwolf K.J."/>
            <person name="Schmidt K.Z."/>
            <person name="Verant M.L."/>
            <person name="Weller T.J."/>
            <person name="Blehert D.S."/>
        </authorList>
    </citation>
    <scope>NUCLEOTIDE SEQUENCE [LARGE SCALE GENOMIC DNA]</scope>
    <source>
        <strain evidence="9 10">NWHC:44797-103</strain>
    </source>
</reference>
<evidence type="ECO:0000256" key="1">
    <source>
        <dbReference type="ARBA" id="ARBA00004477"/>
    </source>
</evidence>
<dbReference type="GO" id="GO:0006465">
    <property type="term" value="P:signal peptide processing"/>
    <property type="evidence" value="ECO:0007669"/>
    <property type="project" value="InterPro"/>
</dbReference>
<accession>A0A2N1J6Y1</accession>
<evidence type="ECO:0000256" key="4">
    <source>
        <dbReference type="ARBA" id="ARBA00022692"/>
    </source>
</evidence>
<dbReference type="Pfam" id="PF06703">
    <property type="entry name" value="SPC25"/>
    <property type="match status" value="1"/>
</dbReference>
<evidence type="ECO:0000256" key="7">
    <source>
        <dbReference type="ARBA" id="ARBA00023136"/>
    </source>
</evidence>
<keyword evidence="10" id="KW-1185">Reference proteome</keyword>
<evidence type="ECO:0000256" key="3">
    <source>
        <dbReference type="ARBA" id="ARBA00017057"/>
    </source>
</evidence>
<evidence type="ECO:0000256" key="2">
    <source>
        <dbReference type="ARBA" id="ARBA00007324"/>
    </source>
</evidence>
<feature type="transmembrane region" description="Helical" evidence="8">
    <location>
        <begin position="52"/>
        <end position="70"/>
    </location>
</feature>
<dbReference type="STRING" id="2020962.A0A2N1J6Y1"/>
<comment type="similarity">
    <text evidence="2">Belongs to the SPCS2 family.</text>
</comment>
<dbReference type="EMBL" id="KZ454997">
    <property type="protein sequence ID" value="PKI82311.1"/>
    <property type="molecule type" value="Genomic_DNA"/>
</dbReference>
<dbReference type="Proteomes" id="UP000232875">
    <property type="component" value="Unassembled WGS sequence"/>
</dbReference>
<evidence type="ECO:0000256" key="8">
    <source>
        <dbReference type="SAM" id="Phobius"/>
    </source>
</evidence>
<dbReference type="AlphaFoldDB" id="A0A2N1J6Y1"/>
<protein>
    <recommendedName>
        <fullName evidence="3">Signal peptidase complex subunit 2</fullName>
    </recommendedName>
</protein>
<keyword evidence="7 8" id="KW-0472">Membrane</keyword>
<dbReference type="OrthoDB" id="29558at2759"/>
<dbReference type="InterPro" id="IPR009582">
    <property type="entry name" value="Spc2/SPCS2"/>
</dbReference>
<name>A0A2N1J6Y1_9BASI</name>
<proteinExistence type="inferred from homology"/>
<keyword evidence="6 8" id="KW-1133">Transmembrane helix</keyword>
<evidence type="ECO:0000256" key="6">
    <source>
        <dbReference type="ARBA" id="ARBA00022989"/>
    </source>
</evidence>
<gene>
    <name evidence="9" type="ORF">MVES_003788</name>
</gene>
<evidence type="ECO:0000256" key="5">
    <source>
        <dbReference type="ARBA" id="ARBA00022824"/>
    </source>
</evidence>
<comment type="subcellular location">
    <subcellularLocation>
        <location evidence="1">Endoplasmic reticulum membrane</location>
        <topology evidence="1">Multi-pass membrane protein</topology>
    </subcellularLocation>
</comment>
<evidence type="ECO:0000313" key="9">
    <source>
        <dbReference type="EMBL" id="PKI82311.1"/>
    </source>
</evidence>
<keyword evidence="5" id="KW-0256">Endoplasmic reticulum</keyword>
<organism evidence="9 10">
    <name type="scientific">Malassezia vespertilionis</name>
    <dbReference type="NCBI Taxonomy" id="2020962"/>
    <lineage>
        <taxon>Eukaryota</taxon>
        <taxon>Fungi</taxon>
        <taxon>Dikarya</taxon>
        <taxon>Basidiomycota</taxon>
        <taxon>Ustilaginomycotina</taxon>
        <taxon>Malasseziomycetes</taxon>
        <taxon>Malasseziales</taxon>
        <taxon>Malasseziaceae</taxon>
        <taxon>Malassezia</taxon>
    </lineage>
</organism>
<keyword evidence="4 8" id="KW-0812">Transmembrane</keyword>
<evidence type="ECO:0000313" key="10">
    <source>
        <dbReference type="Proteomes" id="UP000232875"/>
    </source>
</evidence>